<comment type="caution">
    <text evidence="1">The sequence shown here is derived from an EMBL/GenBank/DDBJ whole genome shotgun (WGS) entry which is preliminary data.</text>
</comment>
<proteinExistence type="predicted"/>
<dbReference type="AlphaFoldDB" id="A0A8J5PGC3"/>
<accession>A0A8J5PGC3</accession>
<sequence length="500" mass="56702">MAELAIGVVGLVGTIDTCIRWGKVLVTACADYRHADEKTEEMILRIDVCWSRVLSQLTMTRELENSMAVGEKDLQQRTLIILQRKLEDAVQRVSKVDKHEVKSKKSKADFARLKTSLQESVDGLESWQKRYEPPLFSLIKTAPPTFDRLLNLTIEDGTQVAAESSKVAKRFRRVFREPSAQARNVFIGREHLKACSQEGLPYCEAFIATRPGGSKRLIVDTTAVGAVSRQDAREFAHRFQDTDPFTFGIFQCKGVVEQPETSSMAFLFRIPDGYPVVRSTRQLLLADQAHDSLSDRLEMAKKLVNAVYYVHLYGFVHKNIRPETILSISKIETGSVPSTVFLIGFEVVRNAEGRTNPVTKVKWQSDLYRHPSRQGNHPDYYVMQHDIYSLGVCLLEIGMWESLITYDTSGVAHPSSVFDHDPRRRDASFVKDYFVHLSRSIALRGKMGTKYSEVVQTCLTCLDEDNFDFGDEEDFQDDDGMAVGVRYLEKVMDTLNDICL</sequence>
<evidence type="ECO:0008006" key="3">
    <source>
        <dbReference type="Google" id="ProtNLM"/>
    </source>
</evidence>
<dbReference type="SUPFAM" id="SSF56112">
    <property type="entry name" value="Protein kinase-like (PK-like)"/>
    <property type="match status" value="1"/>
</dbReference>
<gene>
    <name evidence="1" type="ORF">Forpi1262_v015521</name>
</gene>
<dbReference type="EMBL" id="JAELUR010000016">
    <property type="protein sequence ID" value="KAG7423236.1"/>
    <property type="molecule type" value="Genomic_DNA"/>
</dbReference>
<organism evidence="1 2">
    <name type="scientific">Fusarium oxysporum f. sp. raphani</name>
    <dbReference type="NCBI Taxonomy" id="96318"/>
    <lineage>
        <taxon>Eukaryota</taxon>
        <taxon>Fungi</taxon>
        <taxon>Dikarya</taxon>
        <taxon>Ascomycota</taxon>
        <taxon>Pezizomycotina</taxon>
        <taxon>Sordariomycetes</taxon>
        <taxon>Hypocreomycetidae</taxon>
        <taxon>Hypocreales</taxon>
        <taxon>Nectriaceae</taxon>
        <taxon>Fusarium</taxon>
        <taxon>Fusarium oxysporum species complex</taxon>
    </lineage>
</organism>
<evidence type="ECO:0000313" key="2">
    <source>
        <dbReference type="Proteomes" id="UP000693942"/>
    </source>
</evidence>
<dbReference type="PANTHER" id="PTHR37542:SF1">
    <property type="entry name" value="PRION-INHIBITION AND PROPAGATION HELO DOMAIN-CONTAINING PROTEIN"/>
    <property type="match status" value="1"/>
</dbReference>
<dbReference type="Proteomes" id="UP000693942">
    <property type="component" value="Unassembled WGS sequence"/>
</dbReference>
<dbReference type="Gene3D" id="1.10.510.10">
    <property type="entry name" value="Transferase(Phosphotransferase) domain 1"/>
    <property type="match status" value="1"/>
</dbReference>
<reference evidence="1" key="1">
    <citation type="submission" date="2021-04" db="EMBL/GenBank/DDBJ databases">
        <title>First draft genome resource for Brassicaceae pathogens Fusarium oxysporum f. sp. raphani and Fusarium oxysporum f. sp. rapae.</title>
        <authorList>
            <person name="Asai S."/>
        </authorList>
    </citation>
    <scope>NUCLEOTIDE SEQUENCE</scope>
    <source>
        <strain evidence="1">Tf1262</strain>
    </source>
</reference>
<protein>
    <recommendedName>
        <fullName evidence="3">Protein kinase domain-containing protein</fullName>
    </recommendedName>
</protein>
<evidence type="ECO:0000313" key="1">
    <source>
        <dbReference type="EMBL" id="KAG7423236.1"/>
    </source>
</evidence>
<name>A0A8J5PGC3_FUSOX</name>
<dbReference type="PANTHER" id="PTHR37542">
    <property type="entry name" value="HELO DOMAIN-CONTAINING PROTEIN-RELATED"/>
    <property type="match status" value="1"/>
</dbReference>
<dbReference type="InterPro" id="IPR011009">
    <property type="entry name" value="Kinase-like_dom_sf"/>
</dbReference>